<dbReference type="InterPro" id="IPR011051">
    <property type="entry name" value="RmlC_Cupin_sf"/>
</dbReference>
<reference evidence="3 4" key="1">
    <citation type="submission" date="2024-09" db="EMBL/GenBank/DDBJ databases">
        <authorList>
            <person name="Pan X."/>
        </authorList>
    </citation>
    <scope>NUCLEOTIDE SEQUENCE [LARGE SCALE GENOMIC DNA]</scope>
    <source>
        <strain evidence="3 4">B2969</strain>
    </source>
</reference>
<evidence type="ECO:0000256" key="1">
    <source>
        <dbReference type="SAM" id="MobiDB-lite"/>
    </source>
</evidence>
<evidence type="ECO:0000259" key="2">
    <source>
        <dbReference type="Pfam" id="PF05899"/>
    </source>
</evidence>
<dbReference type="InterPro" id="IPR008579">
    <property type="entry name" value="UGlyAH_Cupin_dom"/>
</dbReference>
<accession>A0ABW7QBG6</accession>
<evidence type="ECO:0000313" key="4">
    <source>
        <dbReference type="Proteomes" id="UP001610861"/>
    </source>
</evidence>
<dbReference type="RefSeq" id="WP_397557680.1">
    <property type="nucleotide sequence ID" value="NZ_JBIQWL010000008.1"/>
</dbReference>
<gene>
    <name evidence="3" type="ORF">ACH3VR_17925</name>
</gene>
<dbReference type="Proteomes" id="UP001610861">
    <property type="component" value="Unassembled WGS sequence"/>
</dbReference>
<name>A0ABW7QBG6_9MICO</name>
<dbReference type="InterPro" id="IPR014710">
    <property type="entry name" value="RmlC-like_jellyroll"/>
</dbReference>
<sequence length="111" mass="11934">MTLAPGEEVDATTRALAHEPVPADQVVSGRPSTGWVELDDSIGVWEMTPGAMRDVEADEVFVVLAGSATVEFEEPALPPIELRAGSVARLAEGMRTVWTVRETLRKVYIAG</sequence>
<dbReference type="Gene3D" id="2.60.120.10">
    <property type="entry name" value="Jelly Rolls"/>
    <property type="match status" value="1"/>
</dbReference>
<proteinExistence type="predicted"/>
<dbReference type="Pfam" id="PF05899">
    <property type="entry name" value="Cupin_3"/>
    <property type="match status" value="1"/>
</dbReference>
<dbReference type="SUPFAM" id="SSF51182">
    <property type="entry name" value="RmlC-like cupins"/>
    <property type="match status" value="1"/>
</dbReference>
<dbReference type="EMBL" id="JBIQWL010000008">
    <property type="protein sequence ID" value="MFH8252249.1"/>
    <property type="molecule type" value="Genomic_DNA"/>
</dbReference>
<feature type="domain" description="(S)-ureidoglycine aminohydrolase cupin" evidence="2">
    <location>
        <begin position="41"/>
        <end position="108"/>
    </location>
</feature>
<comment type="caution">
    <text evidence="3">The sequence shown here is derived from an EMBL/GenBank/DDBJ whole genome shotgun (WGS) entry which is preliminary data.</text>
</comment>
<organism evidence="3 4">
    <name type="scientific">Microbacterium alkaliflavum</name>
    <dbReference type="NCBI Taxonomy" id="3248839"/>
    <lineage>
        <taxon>Bacteria</taxon>
        <taxon>Bacillati</taxon>
        <taxon>Actinomycetota</taxon>
        <taxon>Actinomycetes</taxon>
        <taxon>Micrococcales</taxon>
        <taxon>Microbacteriaceae</taxon>
        <taxon>Microbacterium</taxon>
    </lineage>
</organism>
<evidence type="ECO:0000313" key="3">
    <source>
        <dbReference type="EMBL" id="MFH8252249.1"/>
    </source>
</evidence>
<feature type="region of interest" description="Disordered" evidence="1">
    <location>
        <begin position="1"/>
        <end position="32"/>
    </location>
</feature>
<keyword evidence="4" id="KW-1185">Reference proteome</keyword>
<protein>
    <submittedName>
        <fullName evidence="3">Cupin domain-containing protein</fullName>
    </submittedName>
</protein>